<dbReference type="PANTHER" id="PTHR12515">
    <property type="entry name" value="STERILE ALPHA MOTIF DOMAIN CONTAINING PROTEIN 4-RELATED"/>
    <property type="match status" value="1"/>
</dbReference>
<dbReference type="SMART" id="SM00454">
    <property type="entry name" value="SAM"/>
    <property type="match status" value="1"/>
</dbReference>
<dbReference type="VEuPathDB" id="FungiDB:B1J91_K09922g"/>
<proteinExistence type="inferred from homology"/>
<feature type="compositionally biased region" description="Polar residues" evidence="8">
    <location>
        <begin position="113"/>
        <end position="127"/>
    </location>
</feature>
<dbReference type="AlphaFoldDB" id="A0A0W0D7Y5"/>
<dbReference type="EMBL" id="LLZZ01000124">
    <property type="protein sequence ID" value="KTB02508.1"/>
    <property type="molecule type" value="Genomic_DNA"/>
</dbReference>
<keyword evidence="4" id="KW-0963">Cytoplasm</keyword>
<dbReference type="VEuPathDB" id="FungiDB:CAGL0K09922g"/>
<dbReference type="GO" id="GO:0000289">
    <property type="term" value="P:nuclear-transcribed mRNA poly(A) tail shortening"/>
    <property type="evidence" value="ECO:0007669"/>
    <property type="project" value="TreeGrafter"/>
</dbReference>
<evidence type="ECO:0000313" key="10">
    <source>
        <dbReference type="EMBL" id="KTB02508.1"/>
    </source>
</evidence>
<dbReference type="Gene3D" id="1.10.150.50">
    <property type="entry name" value="Transcription Factor, Ets-1"/>
    <property type="match status" value="1"/>
</dbReference>
<evidence type="ECO:0000256" key="6">
    <source>
        <dbReference type="ARBA" id="ARBA00024046"/>
    </source>
</evidence>
<dbReference type="SUPFAM" id="SSF47769">
    <property type="entry name" value="SAM/Pointed domain"/>
    <property type="match status" value="1"/>
</dbReference>
<evidence type="ECO:0000256" key="3">
    <source>
        <dbReference type="ARBA" id="ARBA00007325"/>
    </source>
</evidence>
<feature type="compositionally biased region" description="Low complexity" evidence="8">
    <location>
        <begin position="274"/>
        <end position="283"/>
    </location>
</feature>
<evidence type="ECO:0000256" key="7">
    <source>
        <dbReference type="ARBA" id="ARBA00024136"/>
    </source>
</evidence>
<feature type="compositionally biased region" description="Low complexity" evidence="8">
    <location>
        <begin position="433"/>
        <end position="467"/>
    </location>
</feature>
<organism evidence="10 11">
    <name type="scientific">Candida glabrata</name>
    <name type="common">Yeast</name>
    <name type="synonym">Torulopsis glabrata</name>
    <dbReference type="NCBI Taxonomy" id="5478"/>
    <lineage>
        <taxon>Eukaryota</taxon>
        <taxon>Fungi</taxon>
        <taxon>Dikarya</taxon>
        <taxon>Ascomycota</taxon>
        <taxon>Saccharomycotina</taxon>
        <taxon>Saccharomycetes</taxon>
        <taxon>Saccharomycetales</taxon>
        <taxon>Saccharomycetaceae</taxon>
        <taxon>Nakaseomyces</taxon>
    </lineage>
</organism>
<evidence type="ECO:0000256" key="5">
    <source>
        <dbReference type="ARBA" id="ARBA00022884"/>
    </source>
</evidence>
<dbReference type="GO" id="GO:0005829">
    <property type="term" value="C:cytosol"/>
    <property type="evidence" value="ECO:0007669"/>
    <property type="project" value="UniProtKB-SubCell"/>
</dbReference>
<dbReference type="GO" id="GO:0003729">
    <property type="term" value="F:mRNA binding"/>
    <property type="evidence" value="ECO:0007669"/>
    <property type="project" value="InterPro"/>
</dbReference>
<name>A0A0W0D7Y5_CANGB</name>
<feature type="compositionally biased region" description="Polar residues" evidence="8">
    <location>
        <begin position="254"/>
        <end position="269"/>
    </location>
</feature>
<dbReference type="PROSITE" id="PS50105">
    <property type="entry name" value="SAM_DOMAIN"/>
    <property type="match status" value="1"/>
</dbReference>
<comment type="similarity">
    <text evidence="3">Belongs to the VTS1 family.</text>
</comment>
<protein>
    <recommendedName>
        <fullName evidence="7">RNA-binding protein VTS1</fullName>
    </recommendedName>
</protein>
<evidence type="ECO:0000256" key="1">
    <source>
        <dbReference type="ARBA" id="ARBA00004201"/>
    </source>
</evidence>
<sequence length="547" mass="59642">MLANKFDEMHHPVPDSSMNGNPLCNSSANVGQGNRNSNPIQSRGTGHSSSPIYNNPLRTAHPGAVLLSPQSSSLNIIDTTVGNAMSPTVPSSAASSIFFNDFGLDSSTNLNKSAMNANSNRPMTTIPLSSNSTSQSYTLSFQQENKKTNSNSTLNNVNNGLVTAGSVSNSHNNIFLDSFLSHDNTMQPNNSSNNNNNQNANNSLNFNTDVNQLCTWMSMLTANQQSVVMDNIISVLNESTLNYTKMKLDTMFGTTSSSPTSAEAMQNLGQPKENGNQNSNQNNIASPIPSTLDSVFANNSMKYLQSQSTSGSNHFHQAFNSKGSSMNWSSQASNIQNPAYDYLNDYRQRPKSAEPPLSHQTHYQPSNLSISQFKPQNSNGNSSNTNTNRNLNNINTSNNNSTANNNNIGSNNTKRMNDITNSADVPVTSSFQNLTLNNQNGSTTTSSNNGNSSSGASSNSSMNPKSLTDPKLLNNIPIWLKTLRLHKYSDILNDLSWEKLIYLEDEDLLKRGVLALGARRKLLKAFTIVRDYKNRDLIDNSAYLNIK</sequence>
<feature type="region of interest" description="Disordered" evidence="8">
    <location>
        <begin position="113"/>
        <end position="154"/>
    </location>
</feature>
<accession>A0A0W0D7Y5</accession>
<dbReference type="InterPro" id="IPR001660">
    <property type="entry name" value="SAM"/>
</dbReference>
<feature type="compositionally biased region" description="Basic and acidic residues" evidence="8">
    <location>
        <begin position="1"/>
        <end position="13"/>
    </location>
</feature>
<reference evidence="10 11" key="1">
    <citation type="submission" date="2015-10" db="EMBL/GenBank/DDBJ databases">
        <title>Draft genomes sequences of Candida glabrata isolates 1A, 1B, 2A, 2B, 3A and 3B.</title>
        <authorList>
            <person name="Haavelsrud O.E."/>
            <person name="Gaustad P."/>
        </authorList>
    </citation>
    <scope>NUCLEOTIDE SEQUENCE [LARGE SCALE GENOMIC DNA]</scope>
    <source>
        <strain evidence="10">910700640</strain>
    </source>
</reference>
<gene>
    <name evidence="10" type="ORF">AO440_003669</name>
</gene>
<evidence type="ECO:0000259" key="9">
    <source>
        <dbReference type="PROSITE" id="PS50105"/>
    </source>
</evidence>
<dbReference type="CDD" id="cd09556">
    <property type="entry name" value="SAM_VTS1_fungal"/>
    <property type="match status" value="1"/>
</dbReference>
<keyword evidence="5" id="KW-0694">RNA-binding</keyword>
<dbReference type="VEuPathDB" id="FungiDB:GWK60_K09713"/>
<comment type="subunit">
    <text evidence="6">Monomer. Binds to RNA.</text>
</comment>
<dbReference type="InterPro" id="IPR037635">
    <property type="entry name" value="VTS1_SAM"/>
</dbReference>
<evidence type="ECO:0000256" key="8">
    <source>
        <dbReference type="SAM" id="MobiDB-lite"/>
    </source>
</evidence>
<evidence type="ECO:0000256" key="4">
    <source>
        <dbReference type="ARBA" id="ARBA00022490"/>
    </source>
</evidence>
<feature type="compositionally biased region" description="Polar residues" evidence="8">
    <location>
        <begin position="16"/>
        <end position="57"/>
    </location>
</feature>
<feature type="compositionally biased region" description="Low complexity" evidence="8">
    <location>
        <begin position="128"/>
        <end position="140"/>
    </location>
</feature>
<dbReference type="PANTHER" id="PTHR12515:SF5">
    <property type="entry name" value="PROTEIN SMAUG"/>
    <property type="match status" value="1"/>
</dbReference>
<feature type="region of interest" description="Disordered" evidence="8">
    <location>
        <begin position="369"/>
        <end position="420"/>
    </location>
</feature>
<evidence type="ECO:0000256" key="2">
    <source>
        <dbReference type="ARBA" id="ARBA00004514"/>
    </source>
</evidence>
<comment type="subcellular location">
    <subcellularLocation>
        <location evidence="1">Cytoplasm</location>
        <location evidence="1">P-body</location>
    </subcellularLocation>
    <subcellularLocation>
        <location evidence="2">Cytoplasm</location>
        <location evidence="2">Cytosol</location>
    </subcellularLocation>
</comment>
<dbReference type="InterPro" id="IPR050897">
    <property type="entry name" value="SMAUG/VTS1_RNA-bind"/>
</dbReference>
<dbReference type="GO" id="GO:0000932">
    <property type="term" value="C:P-body"/>
    <property type="evidence" value="ECO:0007669"/>
    <property type="project" value="UniProtKB-SubCell"/>
</dbReference>
<dbReference type="InterPro" id="IPR013761">
    <property type="entry name" value="SAM/pointed_sf"/>
</dbReference>
<feature type="region of interest" description="Disordered" evidence="8">
    <location>
        <begin position="433"/>
        <end position="468"/>
    </location>
</feature>
<dbReference type="Pfam" id="PF07647">
    <property type="entry name" value="SAM_2"/>
    <property type="match status" value="1"/>
</dbReference>
<dbReference type="Proteomes" id="UP000054886">
    <property type="component" value="Unassembled WGS sequence"/>
</dbReference>
<feature type="domain" description="SAM" evidence="9">
    <location>
        <begin position="471"/>
        <end position="532"/>
    </location>
</feature>
<feature type="compositionally biased region" description="Low complexity" evidence="8">
    <location>
        <begin position="377"/>
        <end position="413"/>
    </location>
</feature>
<dbReference type="VEuPathDB" id="FungiDB:GVI51_K09757"/>
<comment type="caution">
    <text evidence="10">The sequence shown here is derived from an EMBL/GenBank/DDBJ whole genome shotgun (WGS) entry which is preliminary data.</text>
</comment>
<evidence type="ECO:0000313" key="11">
    <source>
        <dbReference type="Proteomes" id="UP000054886"/>
    </source>
</evidence>
<feature type="region of interest" description="Disordered" evidence="8">
    <location>
        <begin position="254"/>
        <end position="291"/>
    </location>
</feature>
<feature type="region of interest" description="Disordered" evidence="8">
    <location>
        <begin position="1"/>
        <end position="57"/>
    </location>
</feature>